<dbReference type="RefSeq" id="WP_033095702.1">
    <property type="nucleotide sequence ID" value="NZ_JQED01000055.1"/>
</dbReference>
<dbReference type="PATRIC" id="fig|28229.4.peg.4178"/>
<dbReference type="Proteomes" id="UP000029843">
    <property type="component" value="Unassembled WGS sequence"/>
</dbReference>
<comment type="caution">
    <text evidence="5">The sequence shown here is derived from an EMBL/GenBank/DDBJ whole genome shotgun (WGS) entry which is preliminary data.</text>
</comment>
<comment type="similarity">
    <text evidence="1">Belongs to the membrane fusion protein (MFP) (TC 8.A.1) family.</text>
</comment>
<dbReference type="GO" id="GO:0015562">
    <property type="term" value="F:efflux transmembrane transporter activity"/>
    <property type="evidence" value="ECO:0007669"/>
    <property type="project" value="TreeGrafter"/>
</dbReference>
<dbReference type="InterPro" id="IPR058647">
    <property type="entry name" value="BSH_CzcB-like"/>
</dbReference>
<dbReference type="PANTHER" id="PTHR30469">
    <property type="entry name" value="MULTIDRUG RESISTANCE PROTEIN MDTA"/>
    <property type="match status" value="1"/>
</dbReference>
<reference evidence="5 6" key="1">
    <citation type="submission" date="2014-08" db="EMBL/GenBank/DDBJ databases">
        <title>Genomic and Phenotypic Diversity of Colwellia psychrerythraea strains from Disparate Marine Basins.</title>
        <authorList>
            <person name="Techtmann S.M."/>
            <person name="Stelling S.C."/>
            <person name="Utturkar S.M."/>
            <person name="Alshibli N."/>
            <person name="Harris A."/>
            <person name="Brown S.D."/>
            <person name="Hazen T.C."/>
        </authorList>
    </citation>
    <scope>NUCLEOTIDE SEQUENCE [LARGE SCALE GENOMIC DNA]</scope>
    <source>
        <strain evidence="5 6">ND2E</strain>
    </source>
</reference>
<evidence type="ECO:0000313" key="6">
    <source>
        <dbReference type="Proteomes" id="UP000029843"/>
    </source>
</evidence>
<sequence>MNSRETQQERTMKKIIIPILALIILLLMVAWLAGSFNSKVRPGFEQPASTIVNSTNYTVIKSRERIFESIAASITAKQATIISSRLLARIKKINVRSGDNVKKGDVLIALENNDLSSSVIEAREQVNAMSARYTEAHSNFQRAKELFNKKIASQFDLDKSKADYQSIKAELTAAKQSLAQTQTTLSYATLRAPINGKVIDRFAEPGNTAQAGQKLLSLYNPLSLRIEAQVREQLALTLTQGQSITIDLPTIQKTLTGLVEEIVPAANTGSRSFLIKVSISYQESLLPGMYARLLIPAGHVEKLYVPNSSVSHAGQLDFVNVLIDGQSQRRFVRLGESSKPGFSSILSGLTDRDIIVTPQ</sequence>
<dbReference type="SUPFAM" id="SSF111369">
    <property type="entry name" value="HlyD-like secretion proteins"/>
    <property type="match status" value="1"/>
</dbReference>
<dbReference type="Gene3D" id="2.40.30.170">
    <property type="match status" value="1"/>
</dbReference>
<dbReference type="EMBL" id="JQED01000055">
    <property type="protein sequence ID" value="KGJ87284.1"/>
    <property type="molecule type" value="Genomic_DNA"/>
</dbReference>
<gene>
    <name evidence="5" type="ORF">ND2E_0691</name>
</gene>
<evidence type="ECO:0000259" key="3">
    <source>
        <dbReference type="Pfam" id="PF25954"/>
    </source>
</evidence>
<evidence type="ECO:0000256" key="2">
    <source>
        <dbReference type="SAM" id="Phobius"/>
    </source>
</evidence>
<dbReference type="GO" id="GO:1990281">
    <property type="term" value="C:efflux pump complex"/>
    <property type="evidence" value="ECO:0007669"/>
    <property type="project" value="TreeGrafter"/>
</dbReference>
<dbReference type="Gene3D" id="2.40.50.100">
    <property type="match status" value="1"/>
</dbReference>
<evidence type="ECO:0000256" key="1">
    <source>
        <dbReference type="ARBA" id="ARBA00009477"/>
    </source>
</evidence>
<feature type="domain" description="CzcB-like barrel-sandwich hybrid" evidence="4">
    <location>
        <begin position="81"/>
        <end position="216"/>
    </location>
</feature>
<proteinExistence type="inferred from homology"/>
<evidence type="ECO:0000259" key="4">
    <source>
        <dbReference type="Pfam" id="PF25973"/>
    </source>
</evidence>
<keyword evidence="2" id="KW-0812">Transmembrane</keyword>
<dbReference type="NCBIfam" id="TIGR01730">
    <property type="entry name" value="RND_mfp"/>
    <property type="match status" value="1"/>
</dbReference>
<dbReference type="Gene3D" id="1.10.287.470">
    <property type="entry name" value="Helix hairpin bin"/>
    <property type="match status" value="1"/>
</dbReference>
<dbReference type="AlphaFoldDB" id="A0A099K965"/>
<feature type="transmembrane region" description="Helical" evidence="2">
    <location>
        <begin position="15"/>
        <end position="34"/>
    </location>
</feature>
<dbReference type="PANTHER" id="PTHR30469:SF15">
    <property type="entry name" value="HLYD FAMILY OF SECRETION PROTEINS"/>
    <property type="match status" value="1"/>
</dbReference>
<dbReference type="OrthoDB" id="5730196at2"/>
<dbReference type="Pfam" id="PF25973">
    <property type="entry name" value="BSH_CzcB"/>
    <property type="match status" value="1"/>
</dbReference>
<accession>A0A099K965</accession>
<name>A0A099K965_COLPS</name>
<dbReference type="InterPro" id="IPR006143">
    <property type="entry name" value="RND_pump_MFP"/>
</dbReference>
<keyword evidence="2" id="KW-1133">Transmembrane helix</keyword>
<dbReference type="Pfam" id="PF25954">
    <property type="entry name" value="Beta-barrel_RND_2"/>
    <property type="match status" value="1"/>
</dbReference>
<dbReference type="InterPro" id="IPR058792">
    <property type="entry name" value="Beta-barrel_RND_2"/>
</dbReference>
<evidence type="ECO:0000313" key="5">
    <source>
        <dbReference type="EMBL" id="KGJ87284.1"/>
    </source>
</evidence>
<protein>
    <submittedName>
        <fullName evidence="5">Efflux transporter, RND family, MFP subunit</fullName>
    </submittedName>
</protein>
<dbReference type="Gene3D" id="2.40.420.20">
    <property type="match status" value="1"/>
</dbReference>
<feature type="domain" description="CusB-like beta-barrel" evidence="3">
    <location>
        <begin position="226"/>
        <end position="293"/>
    </location>
</feature>
<keyword evidence="2" id="KW-0472">Membrane</keyword>
<organism evidence="5 6">
    <name type="scientific">Colwellia psychrerythraea</name>
    <name type="common">Vibrio psychroerythus</name>
    <dbReference type="NCBI Taxonomy" id="28229"/>
    <lineage>
        <taxon>Bacteria</taxon>
        <taxon>Pseudomonadati</taxon>
        <taxon>Pseudomonadota</taxon>
        <taxon>Gammaproteobacteria</taxon>
        <taxon>Alteromonadales</taxon>
        <taxon>Colwelliaceae</taxon>
        <taxon>Colwellia</taxon>
    </lineage>
</organism>